<proteinExistence type="predicted"/>
<feature type="non-terminal residue" evidence="1">
    <location>
        <position position="70"/>
    </location>
</feature>
<dbReference type="AlphaFoldDB" id="A0A0B6YGF8"/>
<dbReference type="EMBL" id="HACG01008389">
    <property type="protein sequence ID" value="CEK55254.1"/>
    <property type="molecule type" value="Transcribed_RNA"/>
</dbReference>
<sequence>HKLLLTCLQKTLMMDTLSLEQYRSMRLNLIDTRYLGKLNSSFCLEKVTEVDLLQLATSHETTFRGVEEID</sequence>
<accession>A0A0B6YGF8</accession>
<organism evidence="1">
    <name type="scientific">Arion vulgaris</name>
    <dbReference type="NCBI Taxonomy" id="1028688"/>
    <lineage>
        <taxon>Eukaryota</taxon>
        <taxon>Metazoa</taxon>
        <taxon>Spiralia</taxon>
        <taxon>Lophotrochozoa</taxon>
        <taxon>Mollusca</taxon>
        <taxon>Gastropoda</taxon>
        <taxon>Heterobranchia</taxon>
        <taxon>Euthyneura</taxon>
        <taxon>Panpulmonata</taxon>
        <taxon>Eupulmonata</taxon>
        <taxon>Stylommatophora</taxon>
        <taxon>Helicina</taxon>
        <taxon>Arionoidea</taxon>
        <taxon>Arionidae</taxon>
        <taxon>Arion</taxon>
    </lineage>
</organism>
<name>A0A0B6YGF8_9EUPU</name>
<protein>
    <submittedName>
        <fullName evidence="1">Uncharacterized protein</fullName>
    </submittedName>
</protein>
<evidence type="ECO:0000313" key="1">
    <source>
        <dbReference type="EMBL" id="CEK55254.1"/>
    </source>
</evidence>
<gene>
    <name evidence="1" type="primary">ORF24745</name>
</gene>
<feature type="non-terminal residue" evidence="1">
    <location>
        <position position="1"/>
    </location>
</feature>
<reference evidence="1" key="1">
    <citation type="submission" date="2014-12" db="EMBL/GenBank/DDBJ databases">
        <title>Insight into the proteome of Arion vulgaris.</title>
        <authorList>
            <person name="Aradska J."/>
            <person name="Bulat T."/>
            <person name="Smidak R."/>
            <person name="Sarate P."/>
            <person name="Gangsoo J."/>
            <person name="Sialana F."/>
            <person name="Bilban M."/>
            <person name="Lubec G."/>
        </authorList>
    </citation>
    <scope>NUCLEOTIDE SEQUENCE</scope>
    <source>
        <tissue evidence="1">Skin</tissue>
    </source>
</reference>